<feature type="compositionally biased region" description="Basic and acidic residues" evidence="1">
    <location>
        <begin position="234"/>
        <end position="255"/>
    </location>
</feature>
<name>A0ABN8CNE2_9STRA</name>
<organism evidence="2 3">
    <name type="scientific">Peronospora belbahrii</name>
    <dbReference type="NCBI Taxonomy" id="622444"/>
    <lineage>
        <taxon>Eukaryota</taxon>
        <taxon>Sar</taxon>
        <taxon>Stramenopiles</taxon>
        <taxon>Oomycota</taxon>
        <taxon>Peronosporomycetes</taxon>
        <taxon>Peronosporales</taxon>
        <taxon>Peronosporaceae</taxon>
        <taxon>Peronospora</taxon>
    </lineage>
</organism>
<comment type="caution">
    <text evidence="2">The sequence shown here is derived from an EMBL/GenBank/DDBJ whole genome shotgun (WGS) entry which is preliminary data.</text>
</comment>
<evidence type="ECO:0000313" key="3">
    <source>
        <dbReference type="Proteomes" id="UP001158986"/>
    </source>
</evidence>
<reference evidence="2 3" key="1">
    <citation type="submission" date="2021-11" db="EMBL/GenBank/DDBJ databases">
        <authorList>
            <person name="Islam A."/>
            <person name="Islam S."/>
            <person name="Flora M.S."/>
            <person name="Rahman M."/>
            <person name="Ziaur R.M."/>
            <person name="Epstein J.H."/>
            <person name="Hassan M."/>
            <person name="Klassen M."/>
            <person name="Woodard K."/>
            <person name="Webb A."/>
            <person name="Webby R.J."/>
            <person name="El Zowalaty M.E."/>
        </authorList>
    </citation>
    <scope>NUCLEOTIDE SEQUENCE [LARGE SCALE GENOMIC DNA]</scope>
    <source>
        <strain evidence="2">Pbs1</strain>
    </source>
</reference>
<evidence type="ECO:0000256" key="1">
    <source>
        <dbReference type="SAM" id="MobiDB-lite"/>
    </source>
</evidence>
<proteinExistence type="predicted"/>
<evidence type="ECO:0008006" key="4">
    <source>
        <dbReference type="Google" id="ProtNLM"/>
    </source>
</evidence>
<accession>A0ABN8CNE2</accession>
<evidence type="ECO:0000313" key="2">
    <source>
        <dbReference type="EMBL" id="CAH0514605.1"/>
    </source>
</evidence>
<feature type="region of interest" description="Disordered" evidence="1">
    <location>
        <begin position="221"/>
        <end position="255"/>
    </location>
</feature>
<gene>
    <name evidence="2" type="ORF">PBS001_LOCUS1349</name>
</gene>
<dbReference type="Proteomes" id="UP001158986">
    <property type="component" value="Unassembled WGS sequence"/>
</dbReference>
<sequence>MVEEVDRNVYFHTTEALLYAGSGWSHDYSPQRYLDKSLEPDASTGLLLETSSRHVSRSHPQSSAISVFVYRHYFLIRSQTISCSSFTMRFSLEQVLRCNDWMLPSFSMTFPVPATNQSRSNILPIDASMTLGGLPPLNDVKLDHFAISTNDVAGDIDSNEIETAFASLDTEADDTIESDKALPLEFQCSYRRGKCSQPRTFKKNGSMHSYCEHHRQLSIRNQRAFDQKKRRQRRELEAQEAEKRPCYARRQASDS</sequence>
<keyword evidence="3" id="KW-1185">Reference proteome</keyword>
<protein>
    <recommendedName>
        <fullName evidence="4">SBP-type domain-containing protein</fullName>
    </recommendedName>
</protein>
<dbReference type="EMBL" id="CAKLCB010000078">
    <property type="protein sequence ID" value="CAH0514605.1"/>
    <property type="molecule type" value="Genomic_DNA"/>
</dbReference>